<name>A0AAE1F2Q7_PETCI</name>
<evidence type="ECO:0000313" key="1">
    <source>
        <dbReference type="EMBL" id="KAK3866355.1"/>
    </source>
</evidence>
<accession>A0AAE1F2Q7</accession>
<dbReference type="Proteomes" id="UP001286313">
    <property type="component" value="Unassembled WGS sequence"/>
</dbReference>
<proteinExistence type="predicted"/>
<protein>
    <submittedName>
        <fullName evidence="1">Uncharacterized protein</fullName>
    </submittedName>
</protein>
<reference evidence="1" key="1">
    <citation type="submission" date="2023-10" db="EMBL/GenBank/DDBJ databases">
        <title>Genome assemblies of two species of porcelain crab, Petrolisthes cinctipes and Petrolisthes manimaculis (Anomura: Porcellanidae).</title>
        <authorList>
            <person name="Angst P."/>
        </authorList>
    </citation>
    <scope>NUCLEOTIDE SEQUENCE</scope>
    <source>
        <strain evidence="1">PB745_01</strain>
        <tissue evidence="1">Gill</tissue>
    </source>
</reference>
<sequence>MVVKLGGGSDVTSEGRGGVLGVAGGRQDSLTCLLLGCVGISTFPHMASRFATICSPIPSLPTNITSAPHSLVPAVVRGGL</sequence>
<dbReference type="AlphaFoldDB" id="A0AAE1F2Q7"/>
<comment type="caution">
    <text evidence="1">The sequence shown here is derived from an EMBL/GenBank/DDBJ whole genome shotgun (WGS) entry which is preliminary data.</text>
</comment>
<evidence type="ECO:0000313" key="2">
    <source>
        <dbReference type="Proteomes" id="UP001286313"/>
    </source>
</evidence>
<organism evidence="1 2">
    <name type="scientific">Petrolisthes cinctipes</name>
    <name type="common">Flat porcelain crab</name>
    <dbReference type="NCBI Taxonomy" id="88211"/>
    <lineage>
        <taxon>Eukaryota</taxon>
        <taxon>Metazoa</taxon>
        <taxon>Ecdysozoa</taxon>
        <taxon>Arthropoda</taxon>
        <taxon>Crustacea</taxon>
        <taxon>Multicrustacea</taxon>
        <taxon>Malacostraca</taxon>
        <taxon>Eumalacostraca</taxon>
        <taxon>Eucarida</taxon>
        <taxon>Decapoda</taxon>
        <taxon>Pleocyemata</taxon>
        <taxon>Anomura</taxon>
        <taxon>Galatheoidea</taxon>
        <taxon>Porcellanidae</taxon>
        <taxon>Petrolisthes</taxon>
    </lineage>
</organism>
<keyword evidence="2" id="KW-1185">Reference proteome</keyword>
<dbReference type="EMBL" id="JAWQEG010003412">
    <property type="protein sequence ID" value="KAK3866355.1"/>
    <property type="molecule type" value="Genomic_DNA"/>
</dbReference>
<gene>
    <name evidence="1" type="ORF">Pcinc_028106</name>
</gene>